<dbReference type="PANTHER" id="PTHR47247">
    <property type="entry name" value="KUNITZ-TYPE PROTEASE INHIBITOR 2"/>
    <property type="match status" value="1"/>
</dbReference>
<dbReference type="GO" id="GO:0004867">
    <property type="term" value="F:serine-type endopeptidase inhibitor activity"/>
    <property type="evidence" value="ECO:0007669"/>
    <property type="project" value="UniProtKB-KW"/>
</dbReference>
<feature type="domain" description="BPTI/Kunitz inhibitor" evidence="7">
    <location>
        <begin position="45"/>
        <end position="96"/>
    </location>
</feature>
<dbReference type="PANTHER" id="PTHR47247:SF1">
    <property type="entry name" value="KUNITZ-TYPE PROTEASE INHIBITOR 2"/>
    <property type="match status" value="1"/>
</dbReference>
<dbReference type="AlphaFoldDB" id="A0A0Q9X3H0"/>
<evidence type="ECO:0000256" key="6">
    <source>
        <dbReference type="SAM" id="SignalP"/>
    </source>
</evidence>
<evidence type="ECO:0000313" key="8">
    <source>
        <dbReference type="EMBL" id="KRF98812.1"/>
    </source>
</evidence>
<evidence type="ECO:0000256" key="3">
    <source>
        <dbReference type="ARBA" id="ARBA00023157"/>
    </source>
</evidence>
<dbReference type="InterPro" id="IPR002223">
    <property type="entry name" value="Kunitz_BPTI"/>
</dbReference>
<dbReference type="SMART" id="SM00131">
    <property type="entry name" value="KU"/>
    <property type="match status" value="1"/>
</dbReference>
<protein>
    <recommendedName>
        <fullName evidence="7">BPTI/Kunitz inhibitor domain-containing protein</fullName>
    </recommendedName>
</protein>
<keyword evidence="9" id="KW-1185">Reference proteome</keyword>
<dbReference type="STRING" id="7260.A0A0Q9X3H0"/>
<keyword evidence="2" id="KW-0722">Serine protease inhibitor</keyword>
<comment type="similarity">
    <text evidence="4">Belongs to the venom Kunitz-type family. 01 (intermediate) subfamily.</text>
</comment>
<evidence type="ECO:0000256" key="4">
    <source>
        <dbReference type="ARBA" id="ARBA00049646"/>
    </source>
</evidence>
<evidence type="ECO:0000256" key="5">
    <source>
        <dbReference type="ARBA" id="ARBA00093388"/>
    </source>
</evidence>
<dbReference type="PRINTS" id="PR00759">
    <property type="entry name" value="BASICPTASE"/>
</dbReference>
<dbReference type="InParanoid" id="A0A0Q9X3H0"/>
<dbReference type="Pfam" id="PF00014">
    <property type="entry name" value="Kunitz_BPTI"/>
    <property type="match status" value="1"/>
</dbReference>
<dbReference type="EMBL" id="CH963920">
    <property type="protein sequence ID" value="KRF98812.1"/>
    <property type="molecule type" value="Genomic_DNA"/>
</dbReference>
<reference evidence="8 9" key="1">
    <citation type="journal article" date="2007" name="Nature">
        <title>Evolution of genes and genomes on the Drosophila phylogeny.</title>
        <authorList>
            <consortium name="Drosophila 12 Genomes Consortium"/>
            <person name="Clark A.G."/>
            <person name="Eisen M.B."/>
            <person name="Smith D.R."/>
            <person name="Bergman C.M."/>
            <person name="Oliver B."/>
            <person name="Markow T.A."/>
            <person name="Kaufman T.C."/>
            <person name="Kellis M."/>
            <person name="Gelbart W."/>
            <person name="Iyer V.N."/>
            <person name="Pollard D.A."/>
            <person name="Sackton T.B."/>
            <person name="Larracuente A.M."/>
            <person name="Singh N.D."/>
            <person name="Abad J.P."/>
            <person name="Abt D.N."/>
            <person name="Adryan B."/>
            <person name="Aguade M."/>
            <person name="Akashi H."/>
            <person name="Anderson W.W."/>
            <person name="Aquadro C.F."/>
            <person name="Ardell D.H."/>
            <person name="Arguello R."/>
            <person name="Artieri C.G."/>
            <person name="Barbash D.A."/>
            <person name="Barker D."/>
            <person name="Barsanti P."/>
            <person name="Batterham P."/>
            <person name="Batzoglou S."/>
            <person name="Begun D."/>
            <person name="Bhutkar A."/>
            <person name="Blanco E."/>
            <person name="Bosak S.A."/>
            <person name="Bradley R.K."/>
            <person name="Brand A.D."/>
            <person name="Brent M.R."/>
            <person name="Brooks A.N."/>
            <person name="Brown R.H."/>
            <person name="Butlin R.K."/>
            <person name="Caggese C."/>
            <person name="Calvi B.R."/>
            <person name="Bernardo de Carvalho A."/>
            <person name="Caspi A."/>
            <person name="Castrezana S."/>
            <person name="Celniker S.E."/>
            <person name="Chang J.L."/>
            <person name="Chapple C."/>
            <person name="Chatterji S."/>
            <person name="Chinwalla A."/>
            <person name="Civetta A."/>
            <person name="Clifton S.W."/>
            <person name="Comeron J.M."/>
            <person name="Costello J.C."/>
            <person name="Coyne J.A."/>
            <person name="Daub J."/>
            <person name="David R.G."/>
            <person name="Delcher A.L."/>
            <person name="Delehaunty K."/>
            <person name="Do C.B."/>
            <person name="Ebling H."/>
            <person name="Edwards K."/>
            <person name="Eickbush T."/>
            <person name="Evans J.D."/>
            <person name="Filipski A."/>
            <person name="Findeiss S."/>
            <person name="Freyhult E."/>
            <person name="Fulton L."/>
            <person name="Fulton R."/>
            <person name="Garcia A.C."/>
            <person name="Gardiner A."/>
            <person name="Garfield D.A."/>
            <person name="Garvin B.E."/>
            <person name="Gibson G."/>
            <person name="Gilbert D."/>
            <person name="Gnerre S."/>
            <person name="Godfrey J."/>
            <person name="Good R."/>
            <person name="Gotea V."/>
            <person name="Gravely B."/>
            <person name="Greenberg A.J."/>
            <person name="Griffiths-Jones S."/>
            <person name="Gross S."/>
            <person name="Guigo R."/>
            <person name="Gustafson E.A."/>
            <person name="Haerty W."/>
            <person name="Hahn M.W."/>
            <person name="Halligan D.L."/>
            <person name="Halpern A.L."/>
            <person name="Halter G.M."/>
            <person name="Han M.V."/>
            <person name="Heger A."/>
            <person name="Hillier L."/>
            <person name="Hinrichs A.S."/>
            <person name="Holmes I."/>
            <person name="Hoskins R.A."/>
            <person name="Hubisz M.J."/>
            <person name="Hultmark D."/>
            <person name="Huntley M.A."/>
            <person name="Jaffe D.B."/>
            <person name="Jagadeeshan S."/>
            <person name="Jeck W.R."/>
            <person name="Johnson J."/>
            <person name="Jones C.D."/>
            <person name="Jordan W.C."/>
            <person name="Karpen G.H."/>
            <person name="Kataoka E."/>
            <person name="Keightley P.D."/>
            <person name="Kheradpour P."/>
            <person name="Kirkness E.F."/>
            <person name="Koerich L.B."/>
            <person name="Kristiansen K."/>
            <person name="Kudrna D."/>
            <person name="Kulathinal R.J."/>
            <person name="Kumar S."/>
            <person name="Kwok R."/>
            <person name="Lander E."/>
            <person name="Langley C.H."/>
            <person name="Lapoint R."/>
            <person name="Lazzaro B.P."/>
            <person name="Lee S.J."/>
            <person name="Levesque L."/>
            <person name="Li R."/>
            <person name="Lin C.F."/>
            <person name="Lin M.F."/>
            <person name="Lindblad-Toh K."/>
            <person name="Llopart A."/>
            <person name="Long M."/>
            <person name="Low L."/>
            <person name="Lozovsky E."/>
            <person name="Lu J."/>
            <person name="Luo M."/>
            <person name="Machado C.A."/>
            <person name="Makalowski W."/>
            <person name="Marzo M."/>
            <person name="Matsuda M."/>
            <person name="Matzkin L."/>
            <person name="McAllister B."/>
            <person name="McBride C.S."/>
            <person name="McKernan B."/>
            <person name="McKernan K."/>
            <person name="Mendez-Lago M."/>
            <person name="Minx P."/>
            <person name="Mollenhauer M.U."/>
            <person name="Montooth K."/>
            <person name="Mount S.M."/>
            <person name="Mu X."/>
            <person name="Myers E."/>
            <person name="Negre B."/>
            <person name="Newfeld S."/>
            <person name="Nielsen R."/>
            <person name="Noor M.A."/>
            <person name="O'Grady P."/>
            <person name="Pachter L."/>
            <person name="Papaceit M."/>
            <person name="Parisi M.J."/>
            <person name="Parisi M."/>
            <person name="Parts L."/>
            <person name="Pedersen J.S."/>
            <person name="Pesole G."/>
            <person name="Phillippy A.M."/>
            <person name="Ponting C.P."/>
            <person name="Pop M."/>
            <person name="Porcelli D."/>
            <person name="Powell J.R."/>
            <person name="Prohaska S."/>
            <person name="Pruitt K."/>
            <person name="Puig M."/>
            <person name="Quesneville H."/>
            <person name="Ram K.R."/>
            <person name="Rand D."/>
            <person name="Rasmussen M.D."/>
            <person name="Reed L.K."/>
            <person name="Reenan R."/>
            <person name="Reily A."/>
            <person name="Remington K.A."/>
            <person name="Rieger T.T."/>
            <person name="Ritchie M.G."/>
            <person name="Robin C."/>
            <person name="Rogers Y.H."/>
            <person name="Rohde C."/>
            <person name="Rozas J."/>
            <person name="Rubenfield M.J."/>
            <person name="Ruiz A."/>
            <person name="Russo S."/>
            <person name="Salzberg S.L."/>
            <person name="Sanchez-Gracia A."/>
            <person name="Saranga D.J."/>
            <person name="Sato H."/>
            <person name="Schaeffer S.W."/>
            <person name="Schatz M.C."/>
            <person name="Schlenke T."/>
            <person name="Schwartz R."/>
            <person name="Segarra C."/>
            <person name="Singh R.S."/>
            <person name="Sirot L."/>
            <person name="Sirota M."/>
            <person name="Sisneros N.B."/>
            <person name="Smith C.D."/>
            <person name="Smith T.F."/>
            <person name="Spieth J."/>
            <person name="Stage D.E."/>
            <person name="Stark A."/>
            <person name="Stephan W."/>
            <person name="Strausberg R.L."/>
            <person name="Strempel S."/>
            <person name="Sturgill D."/>
            <person name="Sutton G."/>
            <person name="Sutton G.G."/>
            <person name="Tao W."/>
            <person name="Teichmann S."/>
            <person name="Tobari Y.N."/>
            <person name="Tomimura Y."/>
            <person name="Tsolas J.M."/>
            <person name="Valente V.L."/>
            <person name="Venter E."/>
            <person name="Venter J.C."/>
            <person name="Vicario S."/>
            <person name="Vieira F.G."/>
            <person name="Vilella A.J."/>
            <person name="Villasante A."/>
            <person name="Walenz B."/>
            <person name="Wang J."/>
            <person name="Wasserman M."/>
            <person name="Watts T."/>
            <person name="Wilson D."/>
            <person name="Wilson R.K."/>
            <person name="Wing R.A."/>
            <person name="Wolfner M.F."/>
            <person name="Wong A."/>
            <person name="Wong G.K."/>
            <person name="Wu C.I."/>
            <person name="Wu G."/>
            <person name="Yamamoto D."/>
            <person name="Yang H.P."/>
            <person name="Yang S.P."/>
            <person name="Yorke J.A."/>
            <person name="Yoshida K."/>
            <person name="Zdobnov E."/>
            <person name="Zhang P."/>
            <person name="Zhang Y."/>
            <person name="Zimin A.V."/>
            <person name="Baldwin J."/>
            <person name="Abdouelleil A."/>
            <person name="Abdulkadir J."/>
            <person name="Abebe A."/>
            <person name="Abera B."/>
            <person name="Abreu J."/>
            <person name="Acer S.C."/>
            <person name="Aftuck L."/>
            <person name="Alexander A."/>
            <person name="An P."/>
            <person name="Anderson E."/>
            <person name="Anderson S."/>
            <person name="Arachi H."/>
            <person name="Azer M."/>
            <person name="Bachantsang P."/>
            <person name="Barry A."/>
            <person name="Bayul T."/>
            <person name="Berlin A."/>
            <person name="Bessette D."/>
            <person name="Bloom T."/>
            <person name="Blye J."/>
            <person name="Boguslavskiy L."/>
            <person name="Bonnet C."/>
            <person name="Boukhgalter B."/>
            <person name="Bourzgui I."/>
            <person name="Brown A."/>
            <person name="Cahill P."/>
            <person name="Channer S."/>
            <person name="Cheshatsang Y."/>
            <person name="Chuda L."/>
            <person name="Citroen M."/>
            <person name="Collymore A."/>
            <person name="Cooke P."/>
            <person name="Costello M."/>
            <person name="D'Aco K."/>
            <person name="Daza R."/>
            <person name="De Haan G."/>
            <person name="DeGray S."/>
            <person name="DeMaso C."/>
            <person name="Dhargay N."/>
            <person name="Dooley K."/>
            <person name="Dooley E."/>
            <person name="Doricent M."/>
            <person name="Dorje P."/>
            <person name="Dorjee K."/>
            <person name="Dupes A."/>
            <person name="Elong R."/>
            <person name="Falk J."/>
            <person name="Farina A."/>
            <person name="Faro S."/>
            <person name="Ferguson D."/>
            <person name="Fisher S."/>
            <person name="Foley C.D."/>
            <person name="Franke A."/>
            <person name="Friedrich D."/>
            <person name="Gadbois L."/>
            <person name="Gearin G."/>
            <person name="Gearin C.R."/>
            <person name="Giannoukos G."/>
            <person name="Goode T."/>
            <person name="Graham J."/>
            <person name="Grandbois E."/>
            <person name="Grewal S."/>
            <person name="Gyaltsen K."/>
            <person name="Hafez N."/>
            <person name="Hagos B."/>
            <person name="Hall J."/>
            <person name="Henson C."/>
            <person name="Hollinger A."/>
            <person name="Honan T."/>
            <person name="Huard M.D."/>
            <person name="Hughes L."/>
            <person name="Hurhula B."/>
            <person name="Husby M.E."/>
            <person name="Kamat A."/>
            <person name="Kanga B."/>
            <person name="Kashin S."/>
            <person name="Khazanovich D."/>
            <person name="Kisner P."/>
            <person name="Lance K."/>
            <person name="Lara M."/>
            <person name="Lee W."/>
            <person name="Lennon N."/>
            <person name="Letendre F."/>
            <person name="LeVine R."/>
            <person name="Lipovsky A."/>
            <person name="Liu X."/>
            <person name="Liu J."/>
            <person name="Liu S."/>
            <person name="Lokyitsang T."/>
            <person name="Lokyitsang Y."/>
            <person name="Lubonja R."/>
            <person name="Lui A."/>
            <person name="MacDonald P."/>
            <person name="Magnisalis V."/>
            <person name="Maru K."/>
            <person name="Matthews C."/>
            <person name="McCusker W."/>
            <person name="McDonough S."/>
            <person name="Mehta T."/>
            <person name="Meldrim J."/>
            <person name="Meneus L."/>
            <person name="Mihai O."/>
            <person name="Mihalev A."/>
            <person name="Mihova T."/>
            <person name="Mittelman R."/>
            <person name="Mlenga V."/>
            <person name="Montmayeur A."/>
            <person name="Mulrain L."/>
            <person name="Navidi A."/>
            <person name="Naylor J."/>
            <person name="Negash T."/>
            <person name="Nguyen T."/>
            <person name="Nguyen N."/>
            <person name="Nicol R."/>
            <person name="Norbu C."/>
            <person name="Norbu N."/>
            <person name="Novod N."/>
            <person name="O'Neill B."/>
            <person name="Osman S."/>
            <person name="Markiewicz E."/>
            <person name="Oyono O.L."/>
            <person name="Patti C."/>
            <person name="Phunkhang P."/>
            <person name="Pierre F."/>
            <person name="Priest M."/>
            <person name="Raghuraman S."/>
            <person name="Rege F."/>
            <person name="Reyes R."/>
            <person name="Rise C."/>
            <person name="Rogov P."/>
            <person name="Ross K."/>
            <person name="Ryan E."/>
            <person name="Settipalli S."/>
            <person name="Shea T."/>
            <person name="Sherpa N."/>
            <person name="Shi L."/>
            <person name="Shih D."/>
            <person name="Sparrow T."/>
            <person name="Spaulding J."/>
            <person name="Stalker J."/>
            <person name="Stange-Thomann N."/>
            <person name="Stavropoulos S."/>
            <person name="Stone C."/>
            <person name="Strader C."/>
            <person name="Tesfaye S."/>
            <person name="Thomson T."/>
            <person name="Thoulutsang Y."/>
            <person name="Thoulutsang D."/>
            <person name="Topham K."/>
            <person name="Topping I."/>
            <person name="Tsamla T."/>
            <person name="Vassiliev H."/>
            <person name="Vo A."/>
            <person name="Wangchuk T."/>
            <person name="Wangdi T."/>
            <person name="Weiand M."/>
            <person name="Wilkinson J."/>
            <person name="Wilson A."/>
            <person name="Yadav S."/>
            <person name="Young G."/>
            <person name="Yu Q."/>
            <person name="Zembek L."/>
            <person name="Zhong D."/>
            <person name="Zimmer A."/>
            <person name="Zwirko Z."/>
            <person name="Jaffe D.B."/>
            <person name="Alvarez P."/>
            <person name="Brockman W."/>
            <person name="Butler J."/>
            <person name="Chin C."/>
            <person name="Gnerre S."/>
            <person name="Grabherr M."/>
            <person name="Kleber M."/>
            <person name="Mauceli E."/>
            <person name="MacCallum I."/>
        </authorList>
    </citation>
    <scope>NUCLEOTIDE SEQUENCE [LARGE SCALE GENOMIC DNA]</scope>
    <source>
        <strain evidence="9">Tucson 14030-0811.24</strain>
    </source>
</reference>
<dbReference type="OrthoDB" id="4473401at2759"/>
<name>A0A0Q9X3H0_DROWI</name>
<dbReference type="InterPro" id="IPR036880">
    <property type="entry name" value="Kunitz_BPTI_sf"/>
</dbReference>
<feature type="signal peptide" evidence="6">
    <location>
        <begin position="1"/>
        <end position="39"/>
    </location>
</feature>
<dbReference type="SUPFAM" id="SSF57362">
    <property type="entry name" value="BPTI-like"/>
    <property type="match status" value="1"/>
</dbReference>
<dbReference type="Proteomes" id="UP000007798">
    <property type="component" value="Unassembled WGS sequence"/>
</dbReference>
<keyword evidence="6" id="KW-0732">Signal</keyword>
<proteinExistence type="inferred from homology"/>
<gene>
    <name evidence="8" type="primary">Dwil\GK27655</name>
    <name evidence="8" type="ORF">Dwil_GK27655</name>
</gene>
<accession>A0A0Q9X3H0</accession>
<dbReference type="FunFam" id="4.10.410.10:FF:000020">
    <property type="entry name" value="Collagen, type VI, alpha 3"/>
    <property type="match status" value="1"/>
</dbReference>
<dbReference type="Gene3D" id="4.10.410.10">
    <property type="entry name" value="Pancreatic trypsin inhibitor Kunitz domain"/>
    <property type="match status" value="1"/>
</dbReference>
<feature type="chain" id="PRO_5006387445" description="BPTI/Kunitz inhibitor domain-containing protein" evidence="6">
    <location>
        <begin position="40"/>
        <end position="98"/>
    </location>
</feature>
<organism evidence="8 9">
    <name type="scientific">Drosophila willistoni</name>
    <name type="common">Fruit fly</name>
    <dbReference type="NCBI Taxonomy" id="7260"/>
    <lineage>
        <taxon>Eukaryota</taxon>
        <taxon>Metazoa</taxon>
        <taxon>Ecdysozoa</taxon>
        <taxon>Arthropoda</taxon>
        <taxon>Hexapoda</taxon>
        <taxon>Insecta</taxon>
        <taxon>Pterygota</taxon>
        <taxon>Neoptera</taxon>
        <taxon>Endopterygota</taxon>
        <taxon>Diptera</taxon>
        <taxon>Brachycera</taxon>
        <taxon>Muscomorpha</taxon>
        <taxon>Ephydroidea</taxon>
        <taxon>Drosophilidae</taxon>
        <taxon>Drosophila</taxon>
        <taxon>Sophophora</taxon>
    </lineage>
</organism>
<keyword evidence="1" id="KW-0646">Protease inhibitor</keyword>
<dbReference type="InterPro" id="IPR020901">
    <property type="entry name" value="Prtase_inh_Kunz-CS"/>
</dbReference>
<comment type="function">
    <text evidence="5">Serine protease inhibitor that inhibits trypsin at a molar ratio of 1:1.</text>
</comment>
<keyword evidence="3" id="KW-1015">Disulfide bond</keyword>
<sequence>MAMEHGRGHGPFSGNFRFGMKVLVLCFVFSFLILQLALAYNEKKCDDAPSEVGPCKASFQMWRYIKEINACEEFIYGGCRGTRNLFDSEKDCIKQCLS</sequence>
<evidence type="ECO:0000256" key="1">
    <source>
        <dbReference type="ARBA" id="ARBA00022690"/>
    </source>
</evidence>
<dbReference type="PROSITE" id="PS50279">
    <property type="entry name" value="BPTI_KUNITZ_2"/>
    <property type="match status" value="1"/>
</dbReference>
<evidence type="ECO:0000256" key="2">
    <source>
        <dbReference type="ARBA" id="ARBA00022900"/>
    </source>
</evidence>
<evidence type="ECO:0000313" key="9">
    <source>
        <dbReference type="Proteomes" id="UP000007798"/>
    </source>
</evidence>
<evidence type="ECO:0000259" key="7">
    <source>
        <dbReference type="PROSITE" id="PS50279"/>
    </source>
</evidence>
<dbReference type="PROSITE" id="PS00280">
    <property type="entry name" value="BPTI_KUNITZ_1"/>
    <property type="match status" value="1"/>
</dbReference>